<dbReference type="EMBL" id="LAZR01006579">
    <property type="protein sequence ID" value="KKM91120.1"/>
    <property type="molecule type" value="Genomic_DNA"/>
</dbReference>
<reference evidence="2" key="1">
    <citation type="journal article" date="2015" name="Nature">
        <title>Complex archaea that bridge the gap between prokaryotes and eukaryotes.</title>
        <authorList>
            <person name="Spang A."/>
            <person name="Saw J.H."/>
            <person name="Jorgensen S.L."/>
            <person name="Zaremba-Niedzwiedzka K."/>
            <person name="Martijn J."/>
            <person name="Lind A.E."/>
            <person name="van Eijk R."/>
            <person name="Schleper C."/>
            <person name="Guy L."/>
            <person name="Ettema T.J."/>
        </authorList>
    </citation>
    <scope>NUCLEOTIDE SEQUENCE</scope>
</reference>
<dbReference type="SUPFAM" id="SSF160519">
    <property type="entry name" value="BB2672-like"/>
    <property type="match status" value="1"/>
</dbReference>
<sequence>MSADIRKIAVWVEETHREIGQTISPPTRKAVAVAVIQNPFAGSYTQDLTPLMDIGAELGGLLGDKCVAALGITPAQAESYGKAAMVGEGGELEHAAAILHPKLGAPLRKAVEKGAALVPSSKKMGGPGQVLDVPLGHKDAAYVRSHFDGIEVRLNDAPRAGEILVAVAVTDSGRPLPRVGGLSHEDAEGKDGLR</sequence>
<dbReference type="InterPro" id="IPR035936">
    <property type="entry name" value="BB2672"/>
</dbReference>
<evidence type="ECO:0000256" key="1">
    <source>
        <dbReference type="SAM" id="MobiDB-lite"/>
    </source>
</evidence>
<feature type="region of interest" description="Disordered" evidence="1">
    <location>
        <begin position="175"/>
        <end position="194"/>
    </location>
</feature>
<dbReference type="InterPro" id="IPR009569">
    <property type="entry name" value="AA_synth_put"/>
</dbReference>
<evidence type="ECO:0000313" key="2">
    <source>
        <dbReference type="EMBL" id="KKM91120.1"/>
    </source>
</evidence>
<dbReference type="AlphaFoldDB" id="A0A0F9NQJ1"/>
<name>A0A0F9NQJ1_9ZZZZ</name>
<evidence type="ECO:0008006" key="3">
    <source>
        <dbReference type="Google" id="ProtNLM"/>
    </source>
</evidence>
<accession>A0A0F9NQJ1</accession>
<organism evidence="2">
    <name type="scientific">marine sediment metagenome</name>
    <dbReference type="NCBI Taxonomy" id="412755"/>
    <lineage>
        <taxon>unclassified sequences</taxon>
        <taxon>metagenomes</taxon>
        <taxon>ecological metagenomes</taxon>
    </lineage>
</organism>
<proteinExistence type="predicted"/>
<gene>
    <name evidence="2" type="ORF">LCGC14_1231730</name>
</gene>
<feature type="compositionally biased region" description="Basic and acidic residues" evidence="1">
    <location>
        <begin position="183"/>
        <end position="194"/>
    </location>
</feature>
<dbReference type="Gene3D" id="3.30.1330.110">
    <property type="entry name" value="BB2672"/>
    <property type="match status" value="1"/>
</dbReference>
<comment type="caution">
    <text evidence="2">The sequence shown here is derived from an EMBL/GenBank/DDBJ whole genome shotgun (WGS) entry which is preliminary data.</text>
</comment>
<dbReference type="Pfam" id="PF06684">
    <property type="entry name" value="AA_synth"/>
    <property type="match status" value="1"/>
</dbReference>
<protein>
    <recommendedName>
        <fullName evidence="3">Peptide synthetase</fullName>
    </recommendedName>
</protein>